<feature type="transmembrane region" description="Helical" evidence="1">
    <location>
        <begin position="39"/>
        <end position="58"/>
    </location>
</feature>
<proteinExistence type="predicted"/>
<organism evidence="2 3">
    <name type="scientific">Saccharothrix coeruleofusca</name>
    <dbReference type="NCBI Taxonomy" id="33919"/>
    <lineage>
        <taxon>Bacteria</taxon>
        <taxon>Bacillati</taxon>
        <taxon>Actinomycetota</taxon>
        <taxon>Actinomycetes</taxon>
        <taxon>Pseudonocardiales</taxon>
        <taxon>Pseudonocardiaceae</taxon>
        <taxon>Saccharothrix</taxon>
    </lineage>
</organism>
<comment type="caution">
    <text evidence="2">The sequence shown here is derived from an EMBL/GenBank/DDBJ whole genome shotgun (WGS) entry which is preliminary data.</text>
</comment>
<feature type="transmembrane region" description="Helical" evidence="1">
    <location>
        <begin position="200"/>
        <end position="220"/>
    </location>
</feature>
<name>A0A918EIF0_9PSEU</name>
<reference evidence="2" key="2">
    <citation type="submission" date="2020-09" db="EMBL/GenBank/DDBJ databases">
        <authorList>
            <person name="Sun Q."/>
            <person name="Ohkuma M."/>
        </authorList>
    </citation>
    <scope>NUCLEOTIDE SEQUENCE</scope>
    <source>
        <strain evidence="2">JCM 3313</strain>
    </source>
</reference>
<keyword evidence="3" id="KW-1185">Reference proteome</keyword>
<keyword evidence="1" id="KW-0812">Transmembrane</keyword>
<keyword evidence="1" id="KW-0472">Membrane</keyword>
<gene>
    <name evidence="2" type="ORF">GCM10010185_66980</name>
</gene>
<dbReference type="EMBL" id="BMRG01000024">
    <property type="protein sequence ID" value="GGP83593.1"/>
    <property type="molecule type" value="Genomic_DNA"/>
</dbReference>
<feature type="transmembrane region" description="Helical" evidence="1">
    <location>
        <begin position="96"/>
        <end position="115"/>
    </location>
</feature>
<dbReference type="AlphaFoldDB" id="A0A918EIF0"/>
<evidence type="ECO:0000313" key="3">
    <source>
        <dbReference type="Proteomes" id="UP000639606"/>
    </source>
</evidence>
<keyword evidence="1" id="KW-1133">Transmembrane helix</keyword>
<feature type="transmembrane region" description="Helical" evidence="1">
    <location>
        <begin position="143"/>
        <end position="166"/>
    </location>
</feature>
<evidence type="ECO:0000313" key="2">
    <source>
        <dbReference type="EMBL" id="GGP83593.1"/>
    </source>
</evidence>
<feature type="transmembrane region" description="Helical" evidence="1">
    <location>
        <begin position="285"/>
        <end position="306"/>
    </location>
</feature>
<feature type="transmembrane region" description="Helical" evidence="1">
    <location>
        <begin position="172"/>
        <end position="193"/>
    </location>
</feature>
<dbReference type="RefSeq" id="WP_229796348.1">
    <property type="nucleotide sequence ID" value="NZ_BMRG01000024.1"/>
</dbReference>
<evidence type="ECO:0000256" key="1">
    <source>
        <dbReference type="SAM" id="Phobius"/>
    </source>
</evidence>
<dbReference type="Proteomes" id="UP000639606">
    <property type="component" value="Unassembled WGS sequence"/>
</dbReference>
<accession>A0A918EIF0</accession>
<protein>
    <submittedName>
        <fullName evidence="2">ABC transporter permease</fullName>
    </submittedName>
</protein>
<reference evidence="2" key="1">
    <citation type="journal article" date="2014" name="Int. J. Syst. Evol. Microbiol.">
        <title>Complete genome sequence of Corynebacterium casei LMG S-19264T (=DSM 44701T), isolated from a smear-ripened cheese.</title>
        <authorList>
            <consortium name="US DOE Joint Genome Institute (JGI-PGF)"/>
            <person name="Walter F."/>
            <person name="Albersmeier A."/>
            <person name="Kalinowski J."/>
            <person name="Ruckert C."/>
        </authorList>
    </citation>
    <scope>NUCLEOTIDE SEQUENCE</scope>
    <source>
        <strain evidence="2">JCM 3313</strain>
    </source>
</reference>
<sequence>MTEQMNYQTGPAGPAPQYRQPSMLGNLVKAEFRKTTTTGLWWGLMIPTVLIALGWALATGAIGKGLMDVVTSEDAEQLTDLIGISPDQWQVSLFGMARSINVATIFPMIFGGMAISNEIRHRTITTTFLTAPTRVAALGAKMLVYVAWGAIYGLAIVAAVSIGIAITSDVDALPSAGGWLAMAGVGVLSSILMTMFGVGVGALMTSVVGTTVVLLLYMLIIENGLQLVLSTQGLPELIGFLPNGAVNGLTGSVASSLFLSTAGVVPTELEDVLRAIAGALGAFDWWLSGLIFLVWTGLFFLGGWAATQRRDIT</sequence>